<gene>
    <name evidence="2" type="ORF">GCM10011511_27850</name>
</gene>
<evidence type="ECO:0000313" key="3">
    <source>
        <dbReference type="Proteomes" id="UP000607559"/>
    </source>
</evidence>
<organism evidence="2 3">
    <name type="scientific">Puia dinghuensis</name>
    <dbReference type="NCBI Taxonomy" id="1792502"/>
    <lineage>
        <taxon>Bacteria</taxon>
        <taxon>Pseudomonadati</taxon>
        <taxon>Bacteroidota</taxon>
        <taxon>Chitinophagia</taxon>
        <taxon>Chitinophagales</taxon>
        <taxon>Chitinophagaceae</taxon>
        <taxon>Puia</taxon>
    </lineage>
</organism>
<sequence length="320" mass="34133">MRSIFQSIAYLIPLLTTVQLLQAQSNTFPATGNVGIGTGTTTPSNALTVISSSSPAYFQYTGTANSAITFANASNHLNLGIGSATPHGYLWSNTGSFFIGNDGGPTFFISGMANGNVGINMSNPAWNLDVNGSIHSNNILVVDAQGANTAAAWLKGTASGDANLILQGGAGNWQAFWLTATLNMFRIGNNGGVEPNTGVINIDYTGHMAVGGNPVSNYILDVYGNLRANQVVVNTTGADFVFDSAYKLPSLHQLEKYIHANHHLPDVAPAKQMQEEGVNVGDNQTMLLKKIEELTLYIIEQDKKMAQMQAQLDELKAHRK</sequence>
<dbReference type="EMBL" id="BMJC01000003">
    <property type="protein sequence ID" value="GGB02979.1"/>
    <property type="molecule type" value="Genomic_DNA"/>
</dbReference>
<keyword evidence="1" id="KW-0732">Signal</keyword>
<evidence type="ECO:0000256" key="1">
    <source>
        <dbReference type="SAM" id="SignalP"/>
    </source>
</evidence>
<reference evidence="2" key="2">
    <citation type="submission" date="2020-09" db="EMBL/GenBank/DDBJ databases">
        <authorList>
            <person name="Sun Q."/>
            <person name="Zhou Y."/>
        </authorList>
    </citation>
    <scope>NUCLEOTIDE SEQUENCE</scope>
    <source>
        <strain evidence="2">CGMCC 1.15448</strain>
    </source>
</reference>
<keyword evidence="3" id="KW-1185">Reference proteome</keyword>
<feature type="signal peptide" evidence="1">
    <location>
        <begin position="1"/>
        <end position="23"/>
    </location>
</feature>
<comment type="caution">
    <text evidence="2">The sequence shown here is derived from an EMBL/GenBank/DDBJ whole genome shotgun (WGS) entry which is preliminary data.</text>
</comment>
<dbReference type="RefSeq" id="WP_188932631.1">
    <property type="nucleotide sequence ID" value="NZ_BMJC01000003.1"/>
</dbReference>
<proteinExistence type="predicted"/>
<evidence type="ECO:0000313" key="2">
    <source>
        <dbReference type="EMBL" id="GGB02979.1"/>
    </source>
</evidence>
<accession>A0A8J2UDL6</accession>
<protein>
    <recommendedName>
        <fullName evidence="4">BZIP transcription factor</fullName>
    </recommendedName>
</protein>
<name>A0A8J2UDL6_9BACT</name>
<dbReference type="Proteomes" id="UP000607559">
    <property type="component" value="Unassembled WGS sequence"/>
</dbReference>
<feature type="chain" id="PRO_5035286922" description="BZIP transcription factor" evidence="1">
    <location>
        <begin position="24"/>
        <end position="320"/>
    </location>
</feature>
<dbReference type="AlphaFoldDB" id="A0A8J2UDL6"/>
<evidence type="ECO:0008006" key="4">
    <source>
        <dbReference type="Google" id="ProtNLM"/>
    </source>
</evidence>
<reference evidence="2" key="1">
    <citation type="journal article" date="2014" name="Int. J. Syst. Evol. Microbiol.">
        <title>Complete genome sequence of Corynebacterium casei LMG S-19264T (=DSM 44701T), isolated from a smear-ripened cheese.</title>
        <authorList>
            <consortium name="US DOE Joint Genome Institute (JGI-PGF)"/>
            <person name="Walter F."/>
            <person name="Albersmeier A."/>
            <person name="Kalinowski J."/>
            <person name="Ruckert C."/>
        </authorList>
    </citation>
    <scope>NUCLEOTIDE SEQUENCE</scope>
    <source>
        <strain evidence="2">CGMCC 1.15448</strain>
    </source>
</reference>